<keyword evidence="4 6" id="KW-0732">Signal</keyword>
<dbReference type="GO" id="GO:0043171">
    <property type="term" value="P:peptide catabolic process"/>
    <property type="evidence" value="ECO:0007669"/>
    <property type="project" value="UniProtKB-UniRule"/>
</dbReference>
<evidence type="ECO:0000256" key="2">
    <source>
        <dbReference type="ARBA" id="ARBA00022438"/>
    </source>
</evidence>
<gene>
    <name evidence="7" type="ORF">AMYX_06440</name>
</gene>
<dbReference type="EMBL" id="BJTG01000002">
    <property type="protein sequence ID" value="GEJ55903.1"/>
    <property type="molecule type" value="Genomic_DNA"/>
</dbReference>
<dbReference type="GO" id="GO:0006508">
    <property type="term" value="P:proteolysis"/>
    <property type="evidence" value="ECO:0007669"/>
    <property type="project" value="UniProtKB-KW"/>
</dbReference>
<evidence type="ECO:0000256" key="6">
    <source>
        <dbReference type="RuleBase" id="RU366067"/>
    </source>
</evidence>
<dbReference type="PANTHER" id="PTHR38469">
    <property type="entry name" value="PERIPLASMIC PEPTIDASE SUBFAMILY S1B"/>
    <property type="match status" value="1"/>
</dbReference>
<sequence>MKMLAAALSLAAGLGAARADEGMWTFNNFPSQKVEQQYGFRPTPAWLDQVRLASARLAQGCSASFVSSQGLVLTNHHCAHVCIEQLSTGQRDYVKSGFYARTQAEEPKCPALEVNQLVEITDVTARLNAATAGKEGAAYGEAQRAEMARVEKECQTSDRLRCEVVTLYQGGVYDLYKYKRYQDVRLAFAPEFAIAFFGGDPDNFMFPRYDLDVAFLRVYEDGQPARMEHFFRWSERGAKEGDLTFVSGNPGGTSRQLTVAQLEYARDVGLPDALLRLAELRGRLAEYRHRGAEQARHSNADLFYVENSYKALRGRLEALQDKTFFASKVAAEGKLRADLAKDPARAQRYLPAFDAIARAQADLKQLRRPLNQLERGLAFSGDLFRLARQLVRGAEERPKPNGQRLREFRDSALPAVTQALFSPAPIYPEFEKFQLAFSLEKLREALGADDPAVKKVLGQASPEELAERLVNGTKLADVGYRRKLWEGGQAAVAKAAEDDAMIALALRVDPDARAVRKRYEDGVEAVTKRNAELIAKARFETEGTNTYPDATFTPRLSYGTVKGYQENGREVRPLTTLGGAFERATGREPYALPQSWLDARARLDLATPFDMATTNDIIGGNSGSPVVDRDARVVGLVFDGNIQSLGGDYGFDPAQNRAVAVHGAAILEALAKVYRADRLVQELRSSAAR</sequence>
<dbReference type="GO" id="GO:0008239">
    <property type="term" value="F:dipeptidyl-peptidase activity"/>
    <property type="evidence" value="ECO:0007669"/>
    <property type="project" value="UniProtKB-UniRule"/>
</dbReference>
<accession>A0A7I9VHM3</accession>
<evidence type="ECO:0000313" key="8">
    <source>
        <dbReference type="Proteomes" id="UP000503640"/>
    </source>
</evidence>
<reference evidence="8" key="1">
    <citation type="journal article" date="2020" name="Appl. Environ. Microbiol.">
        <title>Diazotrophic Anaeromyxobacter Isolates from Soils.</title>
        <authorList>
            <person name="Masuda Y."/>
            <person name="Yamanaka H."/>
            <person name="Xu Z.X."/>
            <person name="Shiratori Y."/>
            <person name="Aono T."/>
            <person name="Amachi S."/>
            <person name="Senoo K."/>
            <person name="Itoh H."/>
        </authorList>
    </citation>
    <scope>NUCLEOTIDE SEQUENCE [LARGE SCALE GENOMIC DNA]</scope>
    <source>
        <strain evidence="8">R267</strain>
    </source>
</reference>
<dbReference type="AlphaFoldDB" id="A0A7I9VHM3"/>
<comment type="similarity">
    <text evidence="1 6">Belongs to the peptidase S46 family.</text>
</comment>
<evidence type="ECO:0000256" key="3">
    <source>
        <dbReference type="ARBA" id="ARBA00022670"/>
    </source>
</evidence>
<dbReference type="InterPro" id="IPR009003">
    <property type="entry name" value="Peptidase_S1_PA"/>
</dbReference>
<organism evidence="7 8">
    <name type="scientific">Anaeromyxobacter diazotrophicus</name>
    <dbReference type="NCBI Taxonomy" id="2590199"/>
    <lineage>
        <taxon>Bacteria</taxon>
        <taxon>Pseudomonadati</taxon>
        <taxon>Myxococcota</taxon>
        <taxon>Myxococcia</taxon>
        <taxon>Myxococcales</taxon>
        <taxon>Cystobacterineae</taxon>
        <taxon>Anaeromyxobacteraceae</taxon>
        <taxon>Anaeromyxobacter</taxon>
    </lineage>
</organism>
<feature type="signal peptide" evidence="6">
    <location>
        <begin position="1"/>
        <end position="19"/>
    </location>
</feature>
<keyword evidence="6" id="KW-0720">Serine protease</keyword>
<evidence type="ECO:0000313" key="7">
    <source>
        <dbReference type="EMBL" id="GEJ55903.1"/>
    </source>
</evidence>
<protein>
    <recommendedName>
        <fullName evidence="6">Dipeptidyl-peptidase</fullName>
        <ecNumber evidence="6">3.4.14.-</ecNumber>
    </recommendedName>
</protein>
<evidence type="ECO:0000256" key="1">
    <source>
        <dbReference type="ARBA" id="ARBA00010491"/>
    </source>
</evidence>
<keyword evidence="3 6" id="KW-0645">Protease</keyword>
<dbReference type="Proteomes" id="UP000503640">
    <property type="component" value="Unassembled WGS sequence"/>
</dbReference>
<dbReference type="RefSeq" id="WP_176062925.1">
    <property type="nucleotide sequence ID" value="NZ_BJTG01000002.1"/>
</dbReference>
<dbReference type="InterPro" id="IPR043504">
    <property type="entry name" value="Peptidase_S1_PA_chymotrypsin"/>
</dbReference>
<keyword evidence="2 6" id="KW-0031">Aminopeptidase</keyword>
<comment type="function">
    <text evidence="6">Catalyzes the removal of dipeptides from the N-terminus of oligopeptides.</text>
</comment>
<keyword evidence="5 6" id="KW-0378">Hydrolase</keyword>
<feature type="chain" id="PRO_5029946812" description="Dipeptidyl-peptidase" evidence="6">
    <location>
        <begin position="20"/>
        <end position="689"/>
    </location>
</feature>
<evidence type="ECO:0000256" key="4">
    <source>
        <dbReference type="ARBA" id="ARBA00022729"/>
    </source>
</evidence>
<dbReference type="EC" id="3.4.14.-" evidence="6"/>
<name>A0A7I9VHM3_9BACT</name>
<dbReference type="PANTHER" id="PTHR38469:SF1">
    <property type="entry name" value="PERIPLASMIC PEPTIDASE SUBFAMILY S1B"/>
    <property type="match status" value="1"/>
</dbReference>
<evidence type="ECO:0000256" key="5">
    <source>
        <dbReference type="ARBA" id="ARBA00022801"/>
    </source>
</evidence>
<dbReference type="Pfam" id="PF10459">
    <property type="entry name" value="Peptidase_S46"/>
    <property type="match status" value="1"/>
</dbReference>
<keyword evidence="8" id="KW-1185">Reference proteome</keyword>
<proteinExistence type="inferred from homology"/>
<dbReference type="SUPFAM" id="SSF50494">
    <property type="entry name" value="Trypsin-like serine proteases"/>
    <property type="match status" value="1"/>
</dbReference>
<dbReference type="InterPro" id="IPR019500">
    <property type="entry name" value="Pep_S46"/>
</dbReference>
<dbReference type="Gene3D" id="2.40.10.10">
    <property type="entry name" value="Trypsin-like serine proteases"/>
    <property type="match status" value="1"/>
</dbReference>
<comment type="caution">
    <text evidence="7">The sequence shown here is derived from an EMBL/GenBank/DDBJ whole genome shotgun (WGS) entry which is preliminary data.</text>
</comment>
<dbReference type="GO" id="GO:0070009">
    <property type="term" value="F:serine-type aminopeptidase activity"/>
    <property type="evidence" value="ECO:0007669"/>
    <property type="project" value="UniProtKB-UniRule"/>
</dbReference>